<dbReference type="InterPro" id="IPR013563">
    <property type="entry name" value="Oligopep_ABC_C"/>
</dbReference>
<dbReference type="Pfam" id="PF08352">
    <property type="entry name" value="oligo_HPY"/>
    <property type="match status" value="1"/>
</dbReference>
<dbReference type="CDD" id="cd03257">
    <property type="entry name" value="ABC_NikE_OppD_transporters"/>
    <property type="match status" value="1"/>
</dbReference>
<accession>A0A0P0N2B8</accession>
<protein>
    <submittedName>
        <fullName evidence="11">ABC transporter ATP-binding protein</fullName>
    </submittedName>
    <submittedName>
        <fullName evidence="10">Oligopeptide transport ATP-binding protein</fullName>
    </submittedName>
</protein>
<organism evidence="10 12">
    <name type="scientific">Pyrodictium delaneyi</name>
    <dbReference type="NCBI Taxonomy" id="1273541"/>
    <lineage>
        <taxon>Archaea</taxon>
        <taxon>Thermoproteota</taxon>
        <taxon>Thermoprotei</taxon>
        <taxon>Desulfurococcales</taxon>
        <taxon>Pyrodictiaceae</taxon>
        <taxon>Pyrodictium</taxon>
    </lineage>
</organism>
<keyword evidence="2" id="KW-0813">Transport</keyword>
<dbReference type="AlphaFoldDB" id="A0A0P0N2B8"/>
<evidence type="ECO:0000256" key="6">
    <source>
        <dbReference type="ARBA" id="ARBA00022840"/>
    </source>
</evidence>
<dbReference type="SUPFAM" id="SSF52540">
    <property type="entry name" value="P-loop containing nucleoside triphosphate hydrolases"/>
    <property type="match status" value="1"/>
</dbReference>
<evidence type="ECO:0000256" key="8">
    <source>
        <dbReference type="ARBA" id="ARBA00023136"/>
    </source>
</evidence>
<dbReference type="GO" id="GO:0005524">
    <property type="term" value="F:ATP binding"/>
    <property type="evidence" value="ECO:0007669"/>
    <property type="project" value="UniProtKB-KW"/>
</dbReference>
<evidence type="ECO:0000256" key="3">
    <source>
        <dbReference type="ARBA" id="ARBA00022475"/>
    </source>
</evidence>
<dbReference type="GO" id="GO:0005886">
    <property type="term" value="C:plasma membrane"/>
    <property type="evidence" value="ECO:0007669"/>
    <property type="project" value="UniProtKB-SubCell"/>
</dbReference>
<dbReference type="Proteomes" id="UP000058613">
    <property type="component" value="Chromosome"/>
</dbReference>
<proteinExistence type="predicted"/>
<dbReference type="OrthoDB" id="18209at2157"/>
<keyword evidence="5" id="KW-0547">Nucleotide-binding</keyword>
<dbReference type="InterPro" id="IPR003439">
    <property type="entry name" value="ABC_transporter-like_ATP-bd"/>
</dbReference>
<evidence type="ECO:0000313" key="11">
    <source>
        <dbReference type="EMBL" id="OWJ53885.1"/>
    </source>
</evidence>
<dbReference type="InterPro" id="IPR003593">
    <property type="entry name" value="AAA+_ATPase"/>
</dbReference>
<dbReference type="PROSITE" id="PS50893">
    <property type="entry name" value="ABC_TRANSPORTER_2"/>
    <property type="match status" value="1"/>
</dbReference>
<sequence length="328" mass="36669">MPPILEVRDLHVHYYTLRGVVRAVDGVSFTLEPGEVLGVAGESGCGKSTLAWALLRLVPPPGRIAKGEIIIDGEDIVGMSEDEVRSRIRWQKISMIFQGAMNALNPVYRVWEQIAEPLIVHRGMTKEQAYNRVIEVLEMVGLGEDVAQRYPHELSGGQKQRVVIAMALALDPPILIADEPTTALDTIIQAQILNLLKDLKHKLGMSIIFISHDLSVIAELADKIAVMYAGKIVEYGPSEQIYNNPQHPYTRALLRAIPRLHGPKEKLAYIPGQPPDLRRPPPGCRFAPRCPQAMPVCHEHEPPYFEVGDNHYAMCWLHRGKSERRTLA</sequence>
<dbReference type="Pfam" id="PF00005">
    <property type="entry name" value="ABC_tran"/>
    <property type="match status" value="1"/>
</dbReference>
<dbReference type="Gene3D" id="3.40.50.300">
    <property type="entry name" value="P-loop containing nucleotide triphosphate hydrolases"/>
    <property type="match status" value="1"/>
</dbReference>
<dbReference type="PANTHER" id="PTHR43297:SF14">
    <property type="entry name" value="ATPASE AAA-TYPE CORE DOMAIN-CONTAINING PROTEIN"/>
    <property type="match status" value="1"/>
</dbReference>
<dbReference type="EMBL" id="CP013011">
    <property type="protein sequence ID" value="ALL00406.1"/>
    <property type="molecule type" value="Genomic_DNA"/>
</dbReference>
<reference evidence="10 12" key="1">
    <citation type="submission" date="2015-10" db="EMBL/GenBank/DDBJ databases">
        <title>Complete genome sequence of hyperthermophilic archaeon Pyrodictium delaneyi Su06.</title>
        <authorList>
            <person name="Jung J.-H."/>
            <person name="Lin J."/>
            <person name="Holden J.F."/>
            <person name="Park C.-S."/>
        </authorList>
    </citation>
    <scope>NUCLEOTIDE SEQUENCE [LARGE SCALE GENOMIC DNA]</scope>
    <source>
        <strain evidence="10 12">Su06</strain>
    </source>
</reference>
<dbReference type="STRING" id="1273541.Pyrde_0356"/>
<dbReference type="KEGG" id="pdl:Pyrde_0356"/>
<keyword evidence="3" id="KW-1003">Cell membrane</keyword>
<keyword evidence="13" id="KW-1185">Reference proteome</keyword>
<dbReference type="SMART" id="SM00382">
    <property type="entry name" value="AAA"/>
    <property type="match status" value="1"/>
</dbReference>
<dbReference type="EMBL" id="NCQP01000007">
    <property type="protein sequence ID" value="OWJ53885.1"/>
    <property type="molecule type" value="Genomic_DNA"/>
</dbReference>
<feature type="domain" description="ABC transporter" evidence="9">
    <location>
        <begin position="7"/>
        <end position="254"/>
    </location>
</feature>
<keyword evidence="8" id="KW-0472">Membrane</keyword>
<keyword evidence="7" id="KW-1278">Translocase</keyword>
<dbReference type="GO" id="GO:0016887">
    <property type="term" value="F:ATP hydrolysis activity"/>
    <property type="evidence" value="ECO:0007669"/>
    <property type="project" value="InterPro"/>
</dbReference>
<dbReference type="RefSeq" id="WP_055407687.1">
    <property type="nucleotide sequence ID" value="NZ_CP013011.1"/>
</dbReference>
<dbReference type="Proteomes" id="UP000196694">
    <property type="component" value="Unassembled WGS sequence"/>
</dbReference>
<evidence type="ECO:0000256" key="4">
    <source>
        <dbReference type="ARBA" id="ARBA00022519"/>
    </source>
</evidence>
<evidence type="ECO:0000313" key="13">
    <source>
        <dbReference type="Proteomes" id="UP000196694"/>
    </source>
</evidence>
<evidence type="ECO:0000313" key="10">
    <source>
        <dbReference type="EMBL" id="ALL00406.1"/>
    </source>
</evidence>
<dbReference type="PROSITE" id="PS00211">
    <property type="entry name" value="ABC_TRANSPORTER_1"/>
    <property type="match status" value="1"/>
</dbReference>
<evidence type="ECO:0000313" key="12">
    <source>
        <dbReference type="Proteomes" id="UP000058613"/>
    </source>
</evidence>
<name>A0A0P0N2B8_9CREN</name>
<dbReference type="FunFam" id="3.40.50.300:FF:000016">
    <property type="entry name" value="Oligopeptide ABC transporter ATP-binding component"/>
    <property type="match status" value="1"/>
</dbReference>
<dbReference type="NCBIfam" id="TIGR01727">
    <property type="entry name" value="oligo_HPY"/>
    <property type="match status" value="1"/>
</dbReference>
<evidence type="ECO:0000256" key="2">
    <source>
        <dbReference type="ARBA" id="ARBA00022448"/>
    </source>
</evidence>
<gene>
    <name evidence="11" type="ORF">Pdsh_08305</name>
    <name evidence="10" type="ORF">Pyrde_0356</name>
</gene>
<dbReference type="GeneID" id="26098677"/>
<dbReference type="GO" id="GO:0015833">
    <property type="term" value="P:peptide transport"/>
    <property type="evidence" value="ECO:0007669"/>
    <property type="project" value="InterPro"/>
</dbReference>
<evidence type="ECO:0000259" key="9">
    <source>
        <dbReference type="PROSITE" id="PS50893"/>
    </source>
</evidence>
<keyword evidence="4" id="KW-0997">Cell inner membrane</keyword>
<comment type="subcellular location">
    <subcellularLocation>
        <location evidence="1">Cell membrane</location>
        <topology evidence="1">Peripheral membrane protein</topology>
    </subcellularLocation>
</comment>
<evidence type="ECO:0000256" key="5">
    <source>
        <dbReference type="ARBA" id="ARBA00022741"/>
    </source>
</evidence>
<keyword evidence="6 10" id="KW-0067">ATP-binding</keyword>
<dbReference type="InterPro" id="IPR027417">
    <property type="entry name" value="P-loop_NTPase"/>
</dbReference>
<evidence type="ECO:0000256" key="7">
    <source>
        <dbReference type="ARBA" id="ARBA00022967"/>
    </source>
</evidence>
<dbReference type="InterPro" id="IPR050388">
    <property type="entry name" value="ABC_Ni/Peptide_Import"/>
</dbReference>
<reference evidence="11 13" key="2">
    <citation type="submission" date="2017-05" db="EMBL/GenBank/DDBJ databases">
        <title>The draft genome of the hyperthermophilic archaeon 'Pyrodictium delaneyi strain Hulk', an iron and nitrate reducer, reveals the capacity for sulfate reduction.</title>
        <authorList>
            <person name="Demey L.M."/>
            <person name="Miller C."/>
            <person name="Manzella M."/>
            <person name="Reguera G."/>
            <person name="Kashefi K."/>
        </authorList>
    </citation>
    <scope>NUCLEOTIDE SEQUENCE [LARGE SCALE GENOMIC DNA]</scope>
    <source>
        <strain evidence="11 13">Hulk</strain>
    </source>
</reference>
<dbReference type="PANTHER" id="PTHR43297">
    <property type="entry name" value="OLIGOPEPTIDE TRANSPORT ATP-BINDING PROTEIN APPD"/>
    <property type="match status" value="1"/>
</dbReference>
<evidence type="ECO:0000256" key="1">
    <source>
        <dbReference type="ARBA" id="ARBA00004202"/>
    </source>
</evidence>
<dbReference type="InterPro" id="IPR017871">
    <property type="entry name" value="ABC_transporter-like_CS"/>
</dbReference>